<dbReference type="Pfam" id="PF00006">
    <property type="entry name" value="ATP-synt_ab"/>
    <property type="match status" value="1"/>
</dbReference>
<feature type="compositionally biased region" description="Low complexity" evidence="9">
    <location>
        <begin position="150"/>
        <end position="165"/>
    </location>
</feature>
<feature type="compositionally biased region" description="Basic residues" evidence="9">
    <location>
        <begin position="14"/>
        <end position="24"/>
    </location>
</feature>
<feature type="binding site" evidence="7">
    <location>
        <begin position="419"/>
        <end position="424"/>
    </location>
    <ligand>
        <name>ATP</name>
        <dbReference type="ChEBI" id="CHEBI:30616"/>
    </ligand>
</feature>
<evidence type="ECO:0000313" key="11">
    <source>
        <dbReference type="EMBL" id="GEP44662.1"/>
    </source>
</evidence>
<feature type="compositionally biased region" description="Basic and acidic residues" evidence="9">
    <location>
        <begin position="235"/>
        <end position="245"/>
    </location>
</feature>
<evidence type="ECO:0000256" key="4">
    <source>
        <dbReference type="ARBA" id="ARBA00022884"/>
    </source>
</evidence>
<keyword evidence="7" id="KW-0547">Nucleotide-binding</keyword>
<dbReference type="GO" id="GO:0003723">
    <property type="term" value="F:RNA binding"/>
    <property type="evidence" value="ECO:0007669"/>
    <property type="project" value="UniProtKB-UniRule"/>
</dbReference>
<keyword evidence="3 7" id="KW-0347">Helicase</keyword>
<dbReference type="InterPro" id="IPR003593">
    <property type="entry name" value="AAA+_ATPase"/>
</dbReference>
<dbReference type="GO" id="GO:0005524">
    <property type="term" value="F:ATP binding"/>
    <property type="evidence" value="ECO:0007669"/>
    <property type="project" value="UniProtKB-UniRule"/>
</dbReference>
<comment type="similarity">
    <text evidence="7 8">Belongs to the Rho family.</text>
</comment>
<feature type="binding site" evidence="7">
    <location>
        <position position="450"/>
    </location>
    <ligand>
        <name>ATP</name>
        <dbReference type="ChEBI" id="CHEBI:30616"/>
    </ligand>
</feature>
<dbReference type="PANTHER" id="PTHR46425:SF1">
    <property type="entry name" value="TRANSCRIPTION TERMINATION FACTOR RHO"/>
    <property type="match status" value="1"/>
</dbReference>
<feature type="binding site" evidence="7">
    <location>
        <begin position="407"/>
        <end position="412"/>
    </location>
    <ligand>
        <name>ATP</name>
        <dbReference type="ChEBI" id="CHEBI:30616"/>
    </ligand>
</feature>
<dbReference type="GO" id="GO:0008186">
    <property type="term" value="F:ATP-dependent activity, acting on RNA"/>
    <property type="evidence" value="ECO:0007669"/>
    <property type="project" value="InterPro"/>
</dbReference>
<evidence type="ECO:0000259" key="10">
    <source>
        <dbReference type="PROSITE" id="PS51856"/>
    </source>
</evidence>
<dbReference type="Gene3D" id="3.40.50.300">
    <property type="entry name" value="P-loop containing nucleotide triphosphate hydrolases"/>
    <property type="match status" value="1"/>
</dbReference>
<dbReference type="InterPro" id="IPR004665">
    <property type="entry name" value="Term_rho"/>
</dbReference>
<feature type="compositionally biased region" description="Acidic residues" evidence="9">
    <location>
        <begin position="166"/>
        <end position="179"/>
    </location>
</feature>
<keyword evidence="5 7" id="KW-0805">Transcription regulation</keyword>
<reference evidence="11 12" key="1">
    <citation type="submission" date="2019-07" db="EMBL/GenBank/DDBJ databases">
        <title>Whole genome shotgun sequence of Brevifollis gellanilyticus NBRC 108608.</title>
        <authorList>
            <person name="Hosoyama A."/>
            <person name="Uohara A."/>
            <person name="Ohji S."/>
            <person name="Ichikawa N."/>
        </authorList>
    </citation>
    <scope>NUCLEOTIDE SEQUENCE [LARGE SCALE GENOMIC DNA]</scope>
    <source>
        <strain evidence="11 12">NBRC 108608</strain>
    </source>
</reference>
<feature type="compositionally biased region" description="Polar residues" evidence="9">
    <location>
        <begin position="246"/>
        <end position="269"/>
    </location>
</feature>
<comment type="caution">
    <text evidence="7">Lacks conserved residue(s) required for the propagation of feature annotation.</text>
</comment>
<feature type="compositionally biased region" description="Gly residues" evidence="9">
    <location>
        <begin position="183"/>
        <end position="195"/>
    </location>
</feature>
<dbReference type="Proteomes" id="UP000321577">
    <property type="component" value="Unassembled WGS sequence"/>
</dbReference>
<evidence type="ECO:0000256" key="7">
    <source>
        <dbReference type="HAMAP-Rule" id="MF_01884"/>
    </source>
</evidence>
<keyword evidence="1 7" id="KW-0806">Transcription termination</keyword>
<dbReference type="InterPro" id="IPR027417">
    <property type="entry name" value="P-loop_NTPase"/>
</dbReference>
<gene>
    <name evidence="7" type="primary">rho</name>
    <name evidence="11" type="ORF">BGE01nite_39530</name>
</gene>
<evidence type="ECO:0000313" key="12">
    <source>
        <dbReference type="Proteomes" id="UP000321577"/>
    </source>
</evidence>
<keyword evidence="6 7" id="KW-0804">Transcription</keyword>
<evidence type="ECO:0000256" key="1">
    <source>
        <dbReference type="ARBA" id="ARBA00022472"/>
    </source>
</evidence>
<name>A0A512MD85_9BACT</name>
<evidence type="ECO:0000256" key="8">
    <source>
        <dbReference type="PROSITE-ProRule" id="PRU01203"/>
    </source>
</evidence>
<dbReference type="SUPFAM" id="SSF50249">
    <property type="entry name" value="Nucleic acid-binding proteins"/>
    <property type="match status" value="1"/>
</dbReference>
<feature type="compositionally biased region" description="Basic and acidic residues" evidence="9">
    <location>
        <begin position="203"/>
        <end position="219"/>
    </location>
</feature>
<dbReference type="GO" id="GO:0016787">
    <property type="term" value="F:hydrolase activity"/>
    <property type="evidence" value="ECO:0007669"/>
    <property type="project" value="UniProtKB-KW"/>
</dbReference>
<dbReference type="AlphaFoldDB" id="A0A512MD85"/>
<proteinExistence type="inferred from homology"/>
<dbReference type="Gene3D" id="2.40.50.140">
    <property type="entry name" value="Nucleic acid-binding proteins"/>
    <property type="match status" value="1"/>
</dbReference>
<comment type="caution">
    <text evidence="11">The sequence shown here is derived from an EMBL/GenBank/DDBJ whole genome shotgun (WGS) entry which is preliminary data.</text>
</comment>
<evidence type="ECO:0000256" key="9">
    <source>
        <dbReference type="SAM" id="MobiDB-lite"/>
    </source>
</evidence>
<organism evidence="11 12">
    <name type="scientific">Brevifollis gellanilyticus</name>
    <dbReference type="NCBI Taxonomy" id="748831"/>
    <lineage>
        <taxon>Bacteria</taxon>
        <taxon>Pseudomonadati</taxon>
        <taxon>Verrucomicrobiota</taxon>
        <taxon>Verrucomicrobiia</taxon>
        <taxon>Verrucomicrobiales</taxon>
        <taxon>Verrucomicrobiaceae</taxon>
    </lineage>
</organism>
<protein>
    <recommendedName>
        <fullName evidence="7">Transcription termination factor Rho</fullName>
        <ecNumber evidence="7">3.6.4.-</ecNumber>
    </recommendedName>
    <alternativeName>
        <fullName evidence="7">ATP-dependent helicase Rho</fullName>
    </alternativeName>
</protein>
<dbReference type="PROSITE" id="PS51856">
    <property type="entry name" value="RHO_RNA_BD"/>
    <property type="match status" value="1"/>
</dbReference>
<dbReference type="InterPro" id="IPR012340">
    <property type="entry name" value="NA-bd_OB-fold"/>
</dbReference>
<evidence type="ECO:0000256" key="2">
    <source>
        <dbReference type="ARBA" id="ARBA00022801"/>
    </source>
</evidence>
<evidence type="ECO:0000256" key="3">
    <source>
        <dbReference type="ARBA" id="ARBA00022806"/>
    </source>
</evidence>
<comment type="subunit">
    <text evidence="7">Homohexamer. The homohexamer assembles into an open ring structure.</text>
</comment>
<feature type="domain" description="Rho RNA-BD" evidence="10">
    <location>
        <begin position="292"/>
        <end position="364"/>
    </location>
</feature>
<evidence type="ECO:0000256" key="5">
    <source>
        <dbReference type="ARBA" id="ARBA00023015"/>
    </source>
</evidence>
<feature type="compositionally biased region" description="Low complexity" evidence="9">
    <location>
        <begin position="25"/>
        <end position="34"/>
    </location>
</feature>
<accession>A0A512MD85</accession>
<dbReference type="InterPro" id="IPR011113">
    <property type="entry name" value="Rho_RNA-bd"/>
</dbReference>
<dbReference type="EC" id="3.6.4.-" evidence="7"/>
<dbReference type="EMBL" id="BKAG01000033">
    <property type="protein sequence ID" value="GEP44662.1"/>
    <property type="molecule type" value="Genomic_DNA"/>
</dbReference>
<dbReference type="SMART" id="SM00382">
    <property type="entry name" value="AAA"/>
    <property type="match status" value="1"/>
</dbReference>
<sequence length="658" mass="70936">MPMSTELQPEEKPKKKAAAKKVAAKKAAPAPAKKAAVKKVAAKKVATKKPAKVIEPPAELELNLEVPAAPETANADVPAKKTRRTALQKKAAEILAKMQESMVVAASAPVEAAPAPVANAVIAAALDAEPMSAPEAAVEVPPPAFVKAAPAAVPAPAARAAAPAASEDDSDEGGDDEPPQEGQSGGAGDAGGGQDQGRKKTRWERWKERRERFKAEKAARRLAQQGGGQGGHQGGGDRDRGHVSAERSQGGYQPQHSNGGHQPQQNGRHAQSHRDTHDDDAPMSPEVVLGPPEASEGVLEMNPKGHGFLRSRERMFAQHPADPFVHADTVRQLGLREGMLIKGISQKGPRGLMVTSITDVNGRTPESVRDLPLFEELKAINPNKRIQFETTKERITTRVIDMFTPVGRGQRGLIVAPPRTGKTTLLQHIAESIVQNHPSMHLIILLVDERPEEVTEFKRIFANAEVYASSNDQDVRSHTRIAMFAIERAKRLVEAGEHVFLLMDSITRLARAFNNAKSGGATMSGGMAVGGMEIPRRLFAAARNTRGAGSLTILATALIETGSKMDDVIFLEFKGTGNMELVLDRKLAEQYYYPAVNIFKSGTRREELLLQSFQLDKIHMLRRGLAGGKPIDAIQRVITLCERYPSNAQMLVDLPGKA</sequence>
<feature type="compositionally biased region" description="Gly residues" evidence="9">
    <location>
        <begin position="225"/>
        <end position="234"/>
    </location>
</feature>
<dbReference type="GO" id="GO:0004386">
    <property type="term" value="F:helicase activity"/>
    <property type="evidence" value="ECO:0007669"/>
    <property type="project" value="UniProtKB-UniRule"/>
</dbReference>
<keyword evidence="2 7" id="KW-0378">Hydrolase</keyword>
<dbReference type="Pfam" id="PF07497">
    <property type="entry name" value="Rho_RNA_bind"/>
    <property type="match status" value="1"/>
</dbReference>
<dbReference type="GO" id="GO:0006353">
    <property type="term" value="P:DNA-templated transcription termination"/>
    <property type="evidence" value="ECO:0007669"/>
    <property type="project" value="UniProtKB-UniRule"/>
</dbReference>
<feature type="region of interest" description="Disordered" evidence="9">
    <location>
        <begin position="1"/>
        <end position="37"/>
    </location>
</feature>
<keyword evidence="12" id="KW-1185">Reference proteome</keyword>
<keyword evidence="4 7" id="KW-0694">RNA-binding</keyword>
<evidence type="ECO:0000256" key="6">
    <source>
        <dbReference type="ARBA" id="ARBA00023163"/>
    </source>
</evidence>
<feature type="region of interest" description="Disordered" evidence="9">
    <location>
        <begin position="150"/>
        <end position="299"/>
    </location>
</feature>
<dbReference type="HAMAP" id="MF_01884">
    <property type="entry name" value="Rho"/>
    <property type="match status" value="1"/>
</dbReference>
<dbReference type="PANTHER" id="PTHR46425">
    <property type="entry name" value="TRANSCRIPTION TERMINATION FACTOR RHO"/>
    <property type="match status" value="1"/>
</dbReference>
<comment type="function">
    <text evidence="7">Facilitates transcription termination by a mechanism that involves Rho binding to the nascent RNA, activation of Rho's RNA-dependent ATPase activity, and release of the mRNA from the DNA template.</text>
</comment>
<keyword evidence="7" id="KW-0067">ATP-binding</keyword>
<dbReference type="SUPFAM" id="SSF52540">
    <property type="entry name" value="P-loop containing nucleoside triphosphate hydrolases"/>
    <property type="match status" value="1"/>
</dbReference>
<dbReference type="NCBIfam" id="NF006886">
    <property type="entry name" value="PRK09376.1"/>
    <property type="match status" value="1"/>
</dbReference>
<dbReference type="InterPro" id="IPR000194">
    <property type="entry name" value="ATPase_F1/V1/A1_a/bsu_nucl-bd"/>
</dbReference>